<sequence length="111" mass="12871">MFDPEKFDFNEINPSGEVPAWMRDRNSLLWQDNKVAHDAILGIFEKVLSRLGEVEAAANTLSEHITILYDRVNAIPDLSMVKYKPEGSDYLTFKENLDHIYERITKVENEL</sequence>
<dbReference type="OrthoDB" id="36114at10239"/>
<keyword evidence="2" id="KW-1185">Reference proteome</keyword>
<evidence type="ECO:0000313" key="1">
    <source>
        <dbReference type="EMBL" id="AGG54117.1"/>
    </source>
</evidence>
<evidence type="ECO:0000313" key="2">
    <source>
        <dbReference type="Proteomes" id="UP000203282"/>
    </source>
</evidence>
<dbReference type="KEGG" id="vg:15013475"/>
<dbReference type="EMBL" id="HQ316583">
    <property type="protein sequence ID" value="AGG54117.1"/>
    <property type="molecule type" value="Genomic_DNA"/>
</dbReference>
<proteinExistence type="predicted"/>
<dbReference type="Proteomes" id="UP000203282">
    <property type="component" value="Segment"/>
</dbReference>
<organism evidence="1 2">
    <name type="scientific">Synechococcus phage S-SSM4</name>
    <dbReference type="NCBI Taxonomy" id="536466"/>
    <lineage>
        <taxon>Viruses</taxon>
        <taxon>Duplodnaviria</taxon>
        <taxon>Heunggongvirae</taxon>
        <taxon>Uroviricota</taxon>
        <taxon>Caudoviricetes</taxon>
        <taxon>Pantevenvirales</taxon>
        <taxon>Kyanoviridae</taxon>
        <taxon>Greenvirus</taxon>
        <taxon>Greenvirus ssm4</taxon>
    </lineage>
</organism>
<dbReference type="RefSeq" id="YP_007677242.1">
    <property type="nucleotide sequence ID" value="NC_020875.1"/>
</dbReference>
<reference evidence="1 2" key="1">
    <citation type="submission" date="2010-03" db="EMBL/GenBank/DDBJ databases">
        <title>The Genome Sequence of Cyanophage S-SSM4.</title>
        <authorList>
            <consortium name="The Broad Institute Genome Sequencing Platform"/>
            <person name="Henn M.R."/>
            <person name="Sullivan M.S."/>
            <person name="Osburne M.S."/>
            <person name="Levin J."/>
            <person name="Malboeuf C."/>
            <person name="Casali M."/>
            <person name="Russ C."/>
            <person name="Lennon N."/>
            <person name="Erlich R."/>
            <person name="Young S.K."/>
            <person name="Koehrsen M."/>
            <person name="Yandava C."/>
            <person name="Zeng Q."/>
            <person name="Alvarado L."/>
            <person name="Anderson S."/>
            <person name="Berlin A."/>
            <person name="Borenstein D."/>
            <person name="Chen Z."/>
            <person name="Engels R."/>
            <person name="Freedman E."/>
            <person name="Gellesch M."/>
            <person name="Goldberg J."/>
            <person name="Green L."/>
            <person name="Griggs A."/>
            <person name="Gujja S."/>
            <person name="Heiman D."/>
            <person name="Hepburn T."/>
            <person name="Howarth C."/>
            <person name="Jen D."/>
            <person name="Larson L."/>
            <person name="Lewis B."/>
            <person name="Mehta T."/>
            <person name="Park D."/>
            <person name="Pearson M."/>
            <person name="Roberts A."/>
            <person name="Ryan E."/>
            <person name="Saif S."/>
            <person name="Shea T."/>
            <person name="Shenoy N."/>
            <person name="Sisk P."/>
            <person name="Stolte C."/>
            <person name="Sykes S."/>
            <person name="Walk T."/>
            <person name="White J."/>
            <person name="Yu Q."/>
            <person name="Coleman M.L."/>
            <person name="Huang K.H."/>
            <person name="Weigele P.R."/>
            <person name="DeFrancesco A.S."/>
            <person name="Kern S.E."/>
            <person name="Thompson L.R."/>
            <person name="Fu R."/>
            <person name="Hombeck B."/>
            <person name="Chisholm S.W."/>
            <person name="Haas B."/>
            <person name="Nusbaum C."/>
            <person name="Galagan J."/>
            <person name="Birren B."/>
        </authorList>
    </citation>
    <scope>NUCLEOTIDE SEQUENCE [LARGE SCALE GENOMIC DNA]</scope>
    <source>
        <strain evidence="1 2">S-SSM4</strain>
    </source>
</reference>
<gene>
    <name evidence="1" type="ORF">CYXG_00053</name>
</gene>
<accession>M1UFX6</accession>
<dbReference type="GeneID" id="15013475"/>
<protein>
    <submittedName>
        <fullName evidence="1">Uncharacterized protein</fullName>
    </submittedName>
</protein>
<name>M1UFX6_9CAUD</name>